<dbReference type="Gramene" id="PGSC0003DMT400057263">
    <property type="protein sequence ID" value="PGSC0003DMT400057263"/>
    <property type="gene ID" value="PGSC0003DMG400022243"/>
</dbReference>
<protein>
    <submittedName>
        <fullName evidence="1">N6-DNA-methyltransferase</fullName>
    </submittedName>
</protein>
<evidence type="ECO:0000313" key="1">
    <source>
        <dbReference type="EnsemblPlants" id="PGSC0003DMT400057263"/>
    </source>
</evidence>
<evidence type="ECO:0000313" key="2">
    <source>
        <dbReference type="Proteomes" id="UP000011115"/>
    </source>
</evidence>
<reference evidence="1" key="2">
    <citation type="submission" date="2015-06" db="UniProtKB">
        <authorList>
            <consortium name="EnsemblPlants"/>
        </authorList>
    </citation>
    <scope>IDENTIFICATION</scope>
    <source>
        <strain evidence="1">DM1-3 516 R44</strain>
    </source>
</reference>
<accession>M1C0Q5</accession>
<dbReference type="InterPro" id="IPR029063">
    <property type="entry name" value="SAM-dependent_MTases_sf"/>
</dbReference>
<dbReference type="AlphaFoldDB" id="M1C0Q5"/>
<dbReference type="EnsemblPlants" id="PGSC0003DMT400057263">
    <property type="protein sequence ID" value="PGSC0003DMT400057263"/>
    <property type="gene ID" value="PGSC0003DMG400022243"/>
</dbReference>
<dbReference type="InterPro" id="IPR052663">
    <property type="entry name" value="RF_glutamine_MTase_cyano"/>
</dbReference>
<dbReference type="OrthoDB" id="269872at2759"/>
<proteinExistence type="predicted"/>
<keyword evidence="2" id="KW-1185">Reference proteome</keyword>
<dbReference type="Gene3D" id="3.40.50.150">
    <property type="entry name" value="Vaccinia Virus protein VP39"/>
    <property type="match status" value="1"/>
</dbReference>
<dbReference type="ExpressionAtlas" id="M1C0Q5">
    <property type="expression patterns" value="baseline"/>
</dbReference>
<dbReference type="PANTHER" id="PTHR47441">
    <property type="match status" value="1"/>
</dbReference>
<dbReference type="Pfam" id="PF06325">
    <property type="entry name" value="PrmA"/>
    <property type="match status" value="1"/>
</dbReference>
<dbReference type="HOGENOM" id="CLU_1247239_0_0_1"/>
<organism evidence="1 2">
    <name type="scientific">Solanum tuberosum</name>
    <name type="common">Potato</name>
    <dbReference type="NCBI Taxonomy" id="4113"/>
    <lineage>
        <taxon>Eukaryota</taxon>
        <taxon>Viridiplantae</taxon>
        <taxon>Streptophyta</taxon>
        <taxon>Embryophyta</taxon>
        <taxon>Tracheophyta</taxon>
        <taxon>Spermatophyta</taxon>
        <taxon>Magnoliopsida</taxon>
        <taxon>eudicotyledons</taxon>
        <taxon>Gunneridae</taxon>
        <taxon>Pentapetalae</taxon>
        <taxon>asterids</taxon>
        <taxon>lamiids</taxon>
        <taxon>Solanales</taxon>
        <taxon>Solanaceae</taxon>
        <taxon>Solanoideae</taxon>
        <taxon>Solaneae</taxon>
        <taxon>Solanum</taxon>
    </lineage>
</organism>
<reference evidence="2" key="1">
    <citation type="journal article" date="2011" name="Nature">
        <title>Genome sequence and analysis of the tuber crop potato.</title>
        <authorList>
            <consortium name="The Potato Genome Sequencing Consortium"/>
        </authorList>
    </citation>
    <scope>NUCLEOTIDE SEQUENCE [LARGE SCALE GENOMIC DNA]</scope>
    <source>
        <strain evidence="2">cv. DM1-3 516 R44</strain>
    </source>
</reference>
<sequence>MRLSFIRPISCCSVSSPATSLKLQKPLFLRPPTFKTTISDLKKWHLWAKSLTSSVGSTFLELDNGPDSELLLRELNWLVEDAIQTPKSFLQQPQKNYNDNSSVSIRASLEELYMLWKQRVEERRPFQYVVGCEHWRDLVLSVQEGVLIPRPETELIVDLVDDAIKETDELREGLWADLGTGSGALAIGIARILGSSGRVVATDLSPVATAVASYNVQRKKCM</sequence>
<dbReference type="CDD" id="cd02440">
    <property type="entry name" value="AdoMet_MTases"/>
    <property type="match status" value="1"/>
</dbReference>
<name>M1C0Q5_SOLTU</name>
<dbReference type="SUPFAM" id="SSF53335">
    <property type="entry name" value="S-adenosyl-L-methionine-dependent methyltransferases"/>
    <property type="match status" value="1"/>
</dbReference>
<dbReference type="PANTHER" id="PTHR47441:SF3">
    <property type="entry name" value="RELEASE FACTOR GLUTAMINE METHYLTRANSFERASE"/>
    <property type="match status" value="1"/>
</dbReference>
<gene>
    <name evidence="1" type="primary">LOC102587691</name>
</gene>
<dbReference type="Proteomes" id="UP000011115">
    <property type="component" value="Unassembled WGS sequence"/>
</dbReference>